<comment type="caution">
    <text evidence="6">The sequence shown here is derived from an EMBL/GenBank/DDBJ whole genome shotgun (WGS) entry which is preliminary data.</text>
</comment>
<dbReference type="GO" id="GO:0010506">
    <property type="term" value="P:regulation of autophagy"/>
    <property type="evidence" value="ECO:0007669"/>
    <property type="project" value="InterPro"/>
</dbReference>
<proteinExistence type="predicted"/>
<keyword evidence="1" id="KW-0808">Transferase</keyword>
<evidence type="ECO:0000256" key="2">
    <source>
        <dbReference type="ARBA" id="ARBA00022741"/>
    </source>
</evidence>
<dbReference type="InterPro" id="IPR045269">
    <property type="entry name" value="Atg1-like"/>
</dbReference>
<dbReference type="GO" id="GO:0000407">
    <property type="term" value="C:phagophore assembly site"/>
    <property type="evidence" value="ECO:0007669"/>
    <property type="project" value="TreeGrafter"/>
</dbReference>
<dbReference type="Pfam" id="PF00069">
    <property type="entry name" value="Pkinase"/>
    <property type="match status" value="1"/>
</dbReference>
<keyword evidence="3" id="KW-0418">Kinase</keyword>
<evidence type="ECO:0000313" key="7">
    <source>
        <dbReference type="Proteomes" id="UP001142055"/>
    </source>
</evidence>
<dbReference type="GO" id="GO:0000045">
    <property type="term" value="P:autophagosome assembly"/>
    <property type="evidence" value="ECO:0007669"/>
    <property type="project" value="TreeGrafter"/>
</dbReference>
<dbReference type="GO" id="GO:0005776">
    <property type="term" value="C:autophagosome"/>
    <property type="evidence" value="ECO:0007669"/>
    <property type="project" value="TreeGrafter"/>
</dbReference>
<reference evidence="6" key="1">
    <citation type="submission" date="2022-12" db="EMBL/GenBank/DDBJ databases">
        <title>Genome assemblies of Blomia tropicalis.</title>
        <authorList>
            <person name="Cui Y."/>
        </authorList>
    </citation>
    <scope>NUCLEOTIDE SEQUENCE</scope>
    <source>
        <tissue evidence="6">Adult mites</tissue>
    </source>
</reference>
<evidence type="ECO:0000256" key="1">
    <source>
        <dbReference type="ARBA" id="ARBA00022679"/>
    </source>
</evidence>
<feature type="domain" description="Protein kinase" evidence="5">
    <location>
        <begin position="83"/>
        <end position="350"/>
    </location>
</feature>
<dbReference type="SUPFAM" id="SSF56112">
    <property type="entry name" value="Protein kinase-like (PK-like)"/>
    <property type="match status" value="1"/>
</dbReference>
<keyword evidence="2" id="KW-0547">Nucleotide-binding</keyword>
<keyword evidence="4" id="KW-0067">ATP-binding</keyword>
<gene>
    <name evidence="6" type="ORF">RDWZM_004487</name>
</gene>
<dbReference type="EMBL" id="JAPWDV010000002">
    <property type="protein sequence ID" value="KAJ6218675.1"/>
    <property type="molecule type" value="Genomic_DNA"/>
</dbReference>
<sequence length="353" mass="40756">MPFYQRSWNSVLGELAPKVSNRRLRTVPVGDQPLEGEPPQLQEVPKARVSYTRQMLKDHVDDLLATKCCYPIKGNEKFLSYQIQRDEPMFHGKFSAIYACTNKQMGDVAMIARIYNSDANINVEKELFLKMLRYIGRDHPCIIGTMDIFADDDRNVYIIQEFANNGNAYDYVQMNENVVSEKQLCRWAQSIYKAMSYLGDVSISHRSIQPKHMLLKVVDNSEIITKLTGFRDAVIYWDPDAYDLVDCACLPISKRSHVGFEAPEVFGEYNEYFNPHEADVWSFGATIFFIGSKTFPFNMQNPEPNMDSVIRENVERSSLSQPAKNWLYGLMRADTKFRIPFESIASDTWFKSF</sequence>
<dbReference type="GO" id="GO:0016020">
    <property type="term" value="C:membrane"/>
    <property type="evidence" value="ECO:0007669"/>
    <property type="project" value="TreeGrafter"/>
</dbReference>
<dbReference type="PANTHER" id="PTHR24348">
    <property type="entry name" value="SERINE/THREONINE-PROTEIN KINASE UNC-51-RELATED"/>
    <property type="match status" value="1"/>
</dbReference>
<evidence type="ECO:0000256" key="3">
    <source>
        <dbReference type="ARBA" id="ARBA00022777"/>
    </source>
</evidence>
<dbReference type="GO" id="GO:0005524">
    <property type="term" value="F:ATP binding"/>
    <property type="evidence" value="ECO:0007669"/>
    <property type="project" value="UniProtKB-KW"/>
</dbReference>
<dbReference type="InterPro" id="IPR011009">
    <property type="entry name" value="Kinase-like_dom_sf"/>
</dbReference>
<keyword evidence="7" id="KW-1185">Reference proteome</keyword>
<dbReference type="PANTHER" id="PTHR24348:SF22">
    <property type="entry name" value="NON-SPECIFIC SERINE_THREONINE PROTEIN KINASE"/>
    <property type="match status" value="1"/>
</dbReference>
<dbReference type="PROSITE" id="PS50011">
    <property type="entry name" value="PROTEIN_KINASE_DOM"/>
    <property type="match status" value="1"/>
</dbReference>
<dbReference type="OMA" id="IARLYPF"/>
<protein>
    <recommendedName>
        <fullName evidence="5">Protein kinase domain-containing protein</fullName>
    </recommendedName>
</protein>
<evidence type="ECO:0000313" key="6">
    <source>
        <dbReference type="EMBL" id="KAJ6218675.1"/>
    </source>
</evidence>
<dbReference type="Gene3D" id="1.10.510.10">
    <property type="entry name" value="Transferase(Phosphotransferase) domain 1"/>
    <property type="match status" value="1"/>
</dbReference>
<dbReference type="AlphaFoldDB" id="A0A9Q0M7A9"/>
<dbReference type="Proteomes" id="UP001142055">
    <property type="component" value="Chromosome 2"/>
</dbReference>
<evidence type="ECO:0000259" key="5">
    <source>
        <dbReference type="PROSITE" id="PS50011"/>
    </source>
</evidence>
<dbReference type="InterPro" id="IPR000719">
    <property type="entry name" value="Prot_kinase_dom"/>
</dbReference>
<dbReference type="GO" id="GO:0005829">
    <property type="term" value="C:cytosol"/>
    <property type="evidence" value="ECO:0007669"/>
    <property type="project" value="TreeGrafter"/>
</dbReference>
<organism evidence="6 7">
    <name type="scientific">Blomia tropicalis</name>
    <name type="common">Mite</name>
    <dbReference type="NCBI Taxonomy" id="40697"/>
    <lineage>
        <taxon>Eukaryota</taxon>
        <taxon>Metazoa</taxon>
        <taxon>Ecdysozoa</taxon>
        <taxon>Arthropoda</taxon>
        <taxon>Chelicerata</taxon>
        <taxon>Arachnida</taxon>
        <taxon>Acari</taxon>
        <taxon>Acariformes</taxon>
        <taxon>Sarcoptiformes</taxon>
        <taxon>Astigmata</taxon>
        <taxon>Glycyphagoidea</taxon>
        <taxon>Echimyopodidae</taxon>
        <taxon>Blomia</taxon>
    </lineage>
</organism>
<evidence type="ECO:0000256" key="4">
    <source>
        <dbReference type="ARBA" id="ARBA00022840"/>
    </source>
</evidence>
<dbReference type="GO" id="GO:0004674">
    <property type="term" value="F:protein serine/threonine kinase activity"/>
    <property type="evidence" value="ECO:0007669"/>
    <property type="project" value="InterPro"/>
</dbReference>
<accession>A0A9Q0M7A9</accession>
<name>A0A9Q0M7A9_BLOTA</name>